<sequence>MNVIKTIWCWIIATPNRLQIFFDLLLLILSPFVFITIIGFNTVDLNKDIFIITFIILCYTYITRWFSKWFCNRKN</sequence>
<reference evidence="2 3" key="1">
    <citation type="journal article" date="2012" name="J. Bacteriol.">
        <title>Complete Genome Sequence of Providencia stuartii Clinical Isolate MRSN 2154.</title>
        <authorList>
            <person name="Clifford R.J."/>
            <person name="Hang J."/>
            <person name="Riley M.C."/>
            <person name="Onmus-Leone F."/>
            <person name="Kuschner R.A."/>
            <person name="Lesho E.P."/>
            <person name="Waterman P.E."/>
        </authorList>
    </citation>
    <scope>NUCLEOTIDE SEQUENCE [LARGE SCALE GENOMIC DNA]</scope>
    <source>
        <strain evidence="2 3">MRSN 2154</strain>
    </source>
</reference>
<dbReference type="OrthoDB" id="6456288at2"/>
<proteinExistence type="predicted"/>
<keyword evidence="1" id="KW-0472">Membrane</keyword>
<feature type="transmembrane region" description="Helical" evidence="1">
    <location>
        <begin position="20"/>
        <end position="43"/>
    </location>
</feature>
<name>A0A140NL46_PROSM</name>
<dbReference type="KEGG" id="psi:S70_11710"/>
<feature type="transmembrane region" description="Helical" evidence="1">
    <location>
        <begin position="49"/>
        <end position="67"/>
    </location>
</feature>
<evidence type="ECO:0000313" key="3">
    <source>
        <dbReference type="Proteomes" id="UP000005012"/>
    </source>
</evidence>
<gene>
    <name evidence="2" type="ordered locus">S70_11710</name>
</gene>
<organism evidence="2 3">
    <name type="scientific">Providencia stuartii (strain MRSN 2154)</name>
    <dbReference type="NCBI Taxonomy" id="1157951"/>
    <lineage>
        <taxon>Bacteria</taxon>
        <taxon>Pseudomonadati</taxon>
        <taxon>Pseudomonadota</taxon>
        <taxon>Gammaproteobacteria</taxon>
        <taxon>Enterobacterales</taxon>
        <taxon>Morganellaceae</taxon>
        <taxon>Providencia</taxon>
    </lineage>
</organism>
<dbReference type="EMBL" id="CP003488">
    <property type="protein sequence ID" value="AFH94189.1"/>
    <property type="molecule type" value="Genomic_DNA"/>
</dbReference>
<dbReference type="AlphaFoldDB" id="A0A140NL46"/>
<keyword evidence="1" id="KW-0812">Transmembrane</keyword>
<evidence type="ECO:0000313" key="2">
    <source>
        <dbReference type="EMBL" id="AFH94189.1"/>
    </source>
</evidence>
<dbReference type="HOGENOM" id="CLU_2668172_0_0_6"/>
<accession>A0A140NL46</accession>
<reference evidence="3" key="2">
    <citation type="submission" date="2012-04" db="EMBL/GenBank/DDBJ databases">
        <title>Complete genome sequence of Providencia stuartii clinical isolate MRSN 2154.</title>
        <authorList>
            <person name="Clifford R.J."/>
            <person name="Hang J."/>
            <person name="Riley M.C."/>
            <person name="Onmus-Leone F."/>
            <person name="Kuschner R.A."/>
            <person name="Lesho E.P."/>
            <person name="Waterman P.E."/>
        </authorList>
    </citation>
    <scope>NUCLEOTIDE SEQUENCE [LARGE SCALE GENOMIC DNA]</scope>
    <source>
        <strain evidence="3">MRSN 2154</strain>
    </source>
</reference>
<protein>
    <submittedName>
        <fullName evidence="2">Uncharacterized protein</fullName>
    </submittedName>
</protein>
<dbReference type="Proteomes" id="UP000005012">
    <property type="component" value="Chromosome"/>
</dbReference>
<evidence type="ECO:0000256" key="1">
    <source>
        <dbReference type="SAM" id="Phobius"/>
    </source>
</evidence>
<keyword evidence="1" id="KW-1133">Transmembrane helix</keyword>